<comment type="caution">
    <text evidence="3">The sequence shown here is derived from an EMBL/GenBank/DDBJ whole genome shotgun (WGS) entry which is preliminary data.</text>
</comment>
<sequence>MSAEDKPLSRRERRRAEAAQTAENAVLRPQQAAAEAQAKAQAEEDVVRAHAEGLAAAHAAADAAARSEGSAGDGRGPEGAGGPGPGEAVTARTRAVRARRALDAPADAVRAEGGREDAAERSSQARARDRAARRALRELAEKEQAVQSAATLPSRRTLREQAQSGPTGAPGPEQSGGRTPAPSSRPGPEPGPSGRPAPAAPQASPAAGPIPVVPIPGEPSAPRPGEDREAKAAPSAPVPGVDPAPPTAMQGVVPDGLTVPLPIGPETGSFRRLSHEQIAQARELLKEQAKNQAAMLEGQSRVGTDIDPAVLAEQVAMAERAAVLNRRAQAKQRLAEENRREASSARKAPAPASTDNLAMVTPLEFVRVPGVPHPVMKPPSTTHLPLSAIRAQAGGEEAESPTGREAAPVAASTAHGLDVLDAEQAGVGRAERERLILLAIGAAGVLALIIAILIIVL</sequence>
<dbReference type="Proteomes" id="UP001422074">
    <property type="component" value="Unassembled WGS sequence"/>
</dbReference>
<feature type="compositionally biased region" description="Basic and acidic residues" evidence="1">
    <location>
        <begin position="41"/>
        <end position="51"/>
    </location>
</feature>
<gene>
    <name evidence="3" type="ORF">ABCQ75_08990</name>
</gene>
<evidence type="ECO:0000256" key="1">
    <source>
        <dbReference type="SAM" id="MobiDB-lite"/>
    </source>
</evidence>
<feature type="compositionally biased region" description="Basic and acidic residues" evidence="1">
    <location>
        <begin position="333"/>
        <end position="344"/>
    </location>
</feature>
<evidence type="ECO:0000256" key="2">
    <source>
        <dbReference type="SAM" id="Phobius"/>
    </source>
</evidence>
<feature type="region of interest" description="Disordered" evidence="1">
    <location>
        <begin position="1"/>
        <end position="268"/>
    </location>
</feature>
<feature type="compositionally biased region" description="Pro residues" evidence="1">
    <location>
        <begin position="183"/>
        <end position="199"/>
    </location>
</feature>
<keyword evidence="2" id="KW-0812">Transmembrane</keyword>
<keyword evidence="4" id="KW-1185">Reference proteome</keyword>
<feature type="compositionally biased region" description="Basic and acidic residues" evidence="1">
    <location>
        <begin position="109"/>
        <end position="120"/>
    </location>
</feature>
<feature type="compositionally biased region" description="Low complexity" evidence="1">
    <location>
        <begin position="18"/>
        <end position="40"/>
    </location>
</feature>
<organism evidence="3 4">
    <name type="scientific">Sinomonas halotolerans</name>
    <dbReference type="NCBI Taxonomy" id="1644133"/>
    <lineage>
        <taxon>Bacteria</taxon>
        <taxon>Bacillati</taxon>
        <taxon>Actinomycetota</taxon>
        <taxon>Actinomycetes</taxon>
        <taxon>Micrococcales</taxon>
        <taxon>Micrococcaceae</taxon>
        <taxon>Sinomonas</taxon>
    </lineage>
</organism>
<feature type="compositionally biased region" description="Low complexity" evidence="1">
    <location>
        <begin position="200"/>
        <end position="210"/>
    </location>
</feature>
<feature type="compositionally biased region" description="Basic and acidic residues" evidence="1">
    <location>
        <begin position="126"/>
        <end position="144"/>
    </location>
</feature>
<proteinExistence type="predicted"/>
<evidence type="ECO:0000313" key="4">
    <source>
        <dbReference type="Proteomes" id="UP001422074"/>
    </source>
</evidence>
<feature type="compositionally biased region" description="Pro residues" evidence="1">
    <location>
        <begin position="211"/>
        <end position="222"/>
    </location>
</feature>
<keyword evidence="2" id="KW-1133">Transmembrane helix</keyword>
<feature type="transmembrane region" description="Helical" evidence="2">
    <location>
        <begin position="435"/>
        <end position="456"/>
    </location>
</feature>
<feature type="compositionally biased region" description="Basic and acidic residues" evidence="1">
    <location>
        <begin position="1"/>
        <end position="17"/>
    </location>
</feature>
<feature type="region of interest" description="Disordered" evidence="1">
    <location>
        <begin position="332"/>
        <end position="354"/>
    </location>
</feature>
<feature type="compositionally biased region" description="Gly residues" evidence="1">
    <location>
        <begin position="71"/>
        <end position="85"/>
    </location>
</feature>
<feature type="compositionally biased region" description="Pro residues" evidence="1">
    <location>
        <begin position="236"/>
        <end position="246"/>
    </location>
</feature>
<reference evidence="3 4" key="1">
    <citation type="submission" date="2024-05" db="EMBL/GenBank/DDBJ databases">
        <title>Sinomonas sp. nov., isolated from a waste landfill.</title>
        <authorList>
            <person name="Zhao Y."/>
        </authorList>
    </citation>
    <scope>NUCLEOTIDE SEQUENCE [LARGE SCALE GENOMIC DNA]</scope>
    <source>
        <strain evidence="3 4">CCTCC AB2014300</strain>
    </source>
</reference>
<dbReference type="EMBL" id="JBDFRB010000006">
    <property type="protein sequence ID" value="MEN2744676.1"/>
    <property type="molecule type" value="Genomic_DNA"/>
</dbReference>
<evidence type="ECO:0000313" key="3">
    <source>
        <dbReference type="EMBL" id="MEN2744676.1"/>
    </source>
</evidence>
<protein>
    <submittedName>
        <fullName evidence="3">Uncharacterized protein</fullName>
    </submittedName>
</protein>
<feature type="compositionally biased region" description="Low complexity" evidence="1">
    <location>
        <begin position="52"/>
        <end position="70"/>
    </location>
</feature>
<keyword evidence="2" id="KW-0472">Membrane</keyword>
<accession>A0ABU9WZQ5</accession>
<name>A0ABU9WZQ5_9MICC</name>
<dbReference type="RefSeq" id="WP_345884854.1">
    <property type="nucleotide sequence ID" value="NZ_JBDFRB010000006.1"/>
</dbReference>